<dbReference type="InterPro" id="IPR018369">
    <property type="entry name" value="Chaprnonin_Cpn10_CS"/>
</dbReference>
<protein>
    <recommendedName>
        <fullName evidence="3">Co-chaperonin GroES</fullName>
    </recommendedName>
    <alternativeName>
        <fullName evidence="3">10 kDa chaperonin</fullName>
    </alternativeName>
    <alternativeName>
        <fullName evidence="3">Chaperonin-10</fullName>
        <shortName evidence="3">Cpn10</shortName>
    </alternativeName>
</protein>
<dbReference type="PANTHER" id="PTHR10772">
    <property type="entry name" value="10 KDA HEAT SHOCK PROTEIN"/>
    <property type="match status" value="1"/>
</dbReference>
<dbReference type="OrthoDB" id="9806791at2"/>
<dbReference type="PANTHER" id="PTHR10772:SF58">
    <property type="entry name" value="CO-CHAPERONIN GROES"/>
    <property type="match status" value="1"/>
</dbReference>
<evidence type="ECO:0000256" key="2">
    <source>
        <dbReference type="ARBA" id="ARBA00023186"/>
    </source>
</evidence>
<organism evidence="5 6">
    <name type="scientific">Jeotgalibaca dankookensis</name>
    <dbReference type="NCBI Taxonomy" id="708126"/>
    <lineage>
        <taxon>Bacteria</taxon>
        <taxon>Bacillati</taxon>
        <taxon>Bacillota</taxon>
        <taxon>Bacilli</taxon>
        <taxon>Lactobacillales</taxon>
        <taxon>Carnobacteriaceae</taxon>
        <taxon>Jeotgalibaca</taxon>
    </lineage>
</organism>
<evidence type="ECO:0000256" key="1">
    <source>
        <dbReference type="ARBA" id="ARBA00006975"/>
    </source>
</evidence>
<dbReference type="GO" id="GO:0005737">
    <property type="term" value="C:cytoplasm"/>
    <property type="evidence" value="ECO:0007669"/>
    <property type="project" value="UniProtKB-SubCell"/>
</dbReference>
<dbReference type="HAMAP" id="MF_00580">
    <property type="entry name" value="CH10"/>
    <property type="match status" value="1"/>
</dbReference>
<dbReference type="STRING" id="708126.BW727_102080"/>
<reference evidence="5 6" key="1">
    <citation type="journal article" date="2014" name="Int. J. Syst. Evol. Microbiol.">
        <title>Jeotgalibaca dankookensis gen. nov., sp. nov., a member of the family Carnobacteriaceae, isolated from seujeot (Korean traditional food).</title>
        <authorList>
            <person name="Lee D.G."/>
            <person name="Trujillo M.E."/>
            <person name="Kang H."/>
            <person name="Ahn T.Y."/>
        </authorList>
    </citation>
    <scope>NUCLEOTIDE SEQUENCE [LARGE SCALE GENOMIC DNA]</scope>
    <source>
        <strain evidence="5 6">EX-07</strain>
    </source>
</reference>
<dbReference type="EMBL" id="CP019728">
    <property type="protein sequence ID" value="AQS54394.1"/>
    <property type="molecule type" value="Genomic_DNA"/>
</dbReference>
<dbReference type="SMART" id="SM00883">
    <property type="entry name" value="Cpn10"/>
    <property type="match status" value="1"/>
</dbReference>
<dbReference type="PRINTS" id="PR00297">
    <property type="entry name" value="CHAPERONIN10"/>
</dbReference>
<evidence type="ECO:0000256" key="4">
    <source>
        <dbReference type="RuleBase" id="RU000535"/>
    </source>
</evidence>
<comment type="subcellular location">
    <subcellularLocation>
        <location evidence="3">Cytoplasm</location>
    </subcellularLocation>
</comment>
<dbReference type="InterPro" id="IPR011032">
    <property type="entry name" value="GroES-like_sf"/>
</dbReference>
<proteinExistence type="inferred from homology"/>
<dbReference type="InterPro" id="IPR020818">
    <property type="entry name" value="Chaperonin_GroES"/>
</dbReference>
<dbReference type="Pfam" id="PF00166">
    <property type="entry name" value="Cpn10"/>
    <property type="match status" value="1"/>
</dbReference>
<dbReference type="SUPFAM" id="SSF50129">
    <property type="entry name" value="GroES-like"/>
    <property type="match status" value="1"/>
</dbReference>
<keyword evidence="6" id="KW-1185">Reference proteome</keyword>
<dbReference type="PROSITE" id="PS00681">
    <property type="entry name" value="CHAPERONINS_CPN10"/>
    <property type="match status" value="1"/>
</dbReference>
<evidence type="ECO:0000313" key="5">
    <source>
        <dbReference type="EMBL" id="AQS54394.1"/>
    </source>
</evidence>
<sequence>MLKPLANRVIIEVNKEEEKTVGGIVLPSSAKEKSQTGVIVAVGEGLVTDQGTKIEMTVAVGDQVLFEKYAGTEITYDGKDYLVVKESDIVAIVD</sequence>
<dbReference type="InterPro" id="IPR037124">
    <property type="entry name" value="Chaperonin_GroES_sf"/>
</dbReference>
<dbReference type="NCBIfam" id="NF001534">
    <property type="entry name" value="PRK00364.2-5"/>
    <property type="match status" value="1"/>
</dbReference>
<keyword evidence="3" id="KW-0963">Cytoplasm</keyword>
<accession>A0A1S6IS96</accession>
<comment type="similarity">
    <text evidence="1 3 4">Belongs to the GroES chaperonin family.</text>
</comment>
<dbReference type="CDD" id="cd00320">
    <property type="entry name" value="cpn10"/>
    <property type="match status" value="1"/>
</dbReference>
<dbReference type="GO" id="GO:0044183">
    <property type="term" value="F:protein folding chaperone"/>
    <property type="evidence" value="ECO:0007669"/>
    <property type="project" value="InterPro"/>
</dbReference>
<dbReference type="AlphaFoldDB" id="A0A1S6IS96"/>
<evidence type="ECO:0000256" key="3">
    <source>
        <dbReference type="HAMAP-Rule" id="MF_00580"/>
    </source>
</evidence>
<gene>
    <name evidence="3 5" type="primary">groS</name>
    <name evidence="3" type="synonym">groES</name>
    <name evidence="5" type="ORF">BW727_102080</name>
</gene>
<dbReference type="Proteomes" id="UP000188993">
    <property type="component" value="Chromosome"/>
</dbReference>
<dbReference type="NCBIfam" id="NF001531">
    <property type="entry name" value="PRK00364.2-2"/>
    <property type="match status" value="1"/>
</dbReference>
<dbReference type="GO" id="GO:0005524">
    <property type="term" value="F:ATP binding"/>
    <property type="evidence" value="ECO:0007669"/>
    <property type="project" value="InterPro"/>
</dbReference>
<dbReference type="Gene3D" id="2.30.33.40">
    <property type="entry name" value="GroES chaperonin"/>
    <property type="match status" value="1"/>
</dbReference>
<comment type="function">
    <text evidence="3 4">Together with the chaperonin GroEL, plays an essential role in assisting protein folding. The GroEL-GroES system forms a nano-cage that allows encapsulation of the non-native substrate proteins and provides a physical environment optimized to promote and accelerate protein folding. GroES binds to the apical surface of the GroEL ring, thereby capping the opening of the GroEL channel.</text>
</comment>
<comment type="subunit">
    <text evidence="3">Heptamer of 7 subunits arranged in a ring. Interacts with the chaperonin GroEL.</text>
</comment>
<evidence type="ECO:0000313" key="6">
    <source>
        <dbReference type="Proteomes" id="UP000188993"/>
    </source>
</evidence>
<dbReference type="FunFam" id="2.30.33.40:FF:000001">
    <property type="entry name" value="10 kDa chaperonin"/>
    <property type="match status" value="1"/>
</dbReference>
<dbReference type="GO" id="GO:0046872">
    <property type="term" value="F:metal ion binding"/>
    <property type="evidence" value="ECO:0007669"/>
    <property type="project" value="TreeGrafter"/>
</dbReference>
<name>A0A1S6IS96_9LACT</name>
<dbReference type="RefSeq" id="WP_062468261.1">
    <property type="nucleotide sequence ID" value="NZ_BBYN01000006.1"/>
</dbReference>
<keyword evidence="2 3" id="KW-0143">Chaperone</keyword>
<dbReference type="GO" id="GO:0051082">
    <property type="term" value="F:unfolded protein binding"/>
    <property type="evidence" value="ECO:0007669"/>
    <property type="project" value="TreeGrafter"/>
</dbReference>
<dbReference type="KEGG" id="jda:BW727_102080"/>
<dbReference type="NCBIfam" id="NF001533">
    <property type="entry name" value="PRK00364.2-4"/>
    <property type="match status" value="1"/>
</dbReference>
<dbReference type="GO" id="GO:0051087">
    <property type="term" value="F:protein-folding chaperone binding"/>
    <property type="evidence" value="ECO:0007669"/>
    <property type="project" value="TreeGrafter"/>
</dbReference>